<evidence type="ECO:0000313" key="9">
    <source>
        <dbReference type="EMBL" id="AXA36956.1"/>
    </source>
</evidence>
<feature type="transmembrane region" description="Helical" evidence="7">
    <location>
        <begin position="108"/>
        <end position="128"/>
    </location>
</feature>
<dbReference type="InterPro" id="IPR035906">
    <property type="entry name" value="MetI-like_sf"/>
</dbReference>
<feature type="transmembrane region" description="Helical" evidence="7">
    <location>
        <begin position="21"/>
        <end position="41"/>
    </location>
</feature>
<reference evidence="9 10" key="1">
    <citation type="submission" date="2018-05" db="EMBL/GenBank/DDBJ databases">
        <title>A metagenomic window into the 2 km-deep terrestrial subsurface aquifer revealed taxonomically and functionally diverse microbial community comprising novel uncultured bacterial lineages.</title>
        <authorList>
            <person name="Kadnikov V.V."/>
            <person name="Mardanov A.V."/>
            <person name="Beletsky A.V."/>
            <person name="Banks D."/>
            <person name="Pimenov N.V."/>
            <person name="Frank Y.A."/>
            <person name="Karnachuk O.V."/>
            <person name="Ravin N.V."/>
        </authorList>
    </citation>
    <scope>NUCLEOTIDE SEQUENCE [LARGE SCALE GENOMIC DNA]</scope>
    <source>
        <strain evidence="9">BY</strain>
    </source>
</reference>
<organism evidence="9 10">
    <name type="scientific">Sumerlaea chitinivorans</name>
    <dbReference type="NCBI Taxonomy" id="2250252"/>
    <lineage>
        <taxon>Bacteria</taxon>
        <taxon>Candidatus Sumerlaeota</taxon>
        <taxon>Candidatus Sumerlaeia</taxon>
        <taxon>Candidatus Sumerlaeales</taxon>
        <taxon>Candidatus Sumerlaeaceae</taxon>
        <taxon>Candidatus Sumerlaea</taxon>
    </lineage>
</organism>
<evidence type="ECO:0000256" key="3">
    <source>
        <dbReference type="ARBA" id="ARBA00022475"/>
    </source>
</evidence>
<comment type="similarity">
    <text evidence="7">Belongs to the binding-protein-dependent transport system permease family.</text>
</comment>
<dbReference type="KEGG" id="schv:BRCON_2179"/>
<feature type="transmembrane region" description="Helical" evidence="7">
    <location>
        <begin position="270"/>
        <end position="298"/>
    </location>
</feature>
<sequence length="312" mass="35076">MRKSVNQRRALWKGLAFVSPWLLGFLLFTAYPIVASFYYSLCYYDGISRPHWIGLENYERLLQDPLFWKSLGNTLYFVALWIPLGLGFCLLAAVLLNQGVRGQSVFRALFYIPSITPLVAASVLWMWLLHPTYGLVNDLLRGPLDALNAWAASLGLSWRVGLPGWLSDPQWAKPALVLMSVWGMGNTILIFLAGLQEVPRSLYESAAIDGAGPLARFRYITLPMLSPVIFFNVVIGLIAGFQVFTQAYVMTRGGPSDATLFYAYYLFNNAFIFFNMGYASAMAWLLFVLVVACTWLVFKTSARWVYYAGEGT</sequence>
<evidence type="ECO:0000313" key="10">
    <source>
        <dbReference type="Proteomes" id="UP000262583"/>
    </source>
</evidence>
<evidence type="ECO:0000256" key="1">
    <source>
        <dbReference type="ARBA" id="ARBA00004651"/>
    </source>
</evidence>
<keyword evidence="6 7" id="KW-0472">Membrane</keyword>
<dbReference type="InterPro" id="IPR051393">
    <property type="entry name" value="ABC_transporter_permease"/>
</dbReference>
<dbReference type="PANTHER" id="PTHR30193:SF1">
    <property type="entry name" value="ABC TRANSPORTER PERMEASE PROTEIN YESP-RELATED"/>
    <property type="match status" value="1"/>
</dbReference>
<evidence type="ECO:0000256" key="6">
    <source>
        <dbReference type="ARBA" id="ARBA00023136"/>
    </source>
</evidence>
<evidence type="ECO:0000256" key="4">
    <source>
        <dbReference type="ARBA" id="ARBA00022692"/>
    </source>
</evidence>
<dbReference type="Gene3D" id="1.10.3720.10">
    <property type="entry name" value="MetI-like"/>
    <property type="match status" value="1"/>
</dbReference>
<dbReference type="CDD" id="cd06261">
    <property type="entry name" value="TM_PBP2"/>
    <property type="match status" value="1"/>
</dbReference>
<feature type="transmembrane region" description="Helical" evidence="7">
    <location>
        <begin position="228"/>
        <end position="250"/>
    </location>
</feature>
<evidence type="ECO:0000256" key="7">
    <source>
        <dbReference type="RuleBase" id="RU363032"/>
    </source>
</evidence>
<dbReference type="GO" id="GO:0055085">
    <property type="term" value="P:transmembrane transport"/>
    <property type="evidence" value="ECO:0007669"/>
    <property type="project" value="InterPro"/>
</dbReference>
<dbReference type="Pfam" id="PF00528">
    <property type="entry name" value="BPD_transp_1"/>
    <property type="match status" value="1"/>
</dbReference>
<gene>
    <name evidence="9" type="ORF">BRCON_2179</name>
</gene>
<keyword evidence="5 7" id="KW-1133">Transmembrane helix</keyword>
<dbReference type="GO" id="GO:0005886">
    <property type="term" value="C:plasma membrane"/>
    <property type="evidence" value="ECO:0007669"/>
    <property type="project" value="UniProtKB-SubCell"/>
</dbReference>
<dbReference type="SUPFAM" id="SSF161098">
    <property type="entry name" value="MetI-like"/>
    <property type="match status" value="1"/>
</dbReference>
<name>A0A2Z4Y7F3_SUMC1</name>
<feature type="domain" description="ABC transmembrane type-1" evidence="8">
    <location>
        <begin position="71"/>
        <end position="297"/>
    </location>
</feature>
<proteinExistence type="inferred from homology"/>
<dbReference type="AlphaFoldDB" id="A0A2Z4Y7F3"/>
<comment type="subcellular location">
    <subcellularLocation>
        <location evidence="1 7">Cell membrane</location>
        <topology evidence="1 7">Multi-pass membrane protein</topology>
    </subcellularLocation>
</comment>
<feature type="transmembrane region" description="Helical" evidence="7">
    <location>
        <begin position="175"/>
        <end position="195"/>
    </location>
</feature>
<accession>A0A2Z4Y7F3</accession>
<evidence type="ECO:0000259" key="8">
    <source>
        <dbReference type="PROSITE" id="PS50928"/>
    </source>
</evidence>
<feature type="transmembrane region" description="Helical" evidence="7">
    <location>
        <begin position="75"/>
        <end position="96"/>
    </location>
</feature>
<protein>
    <submittedName>
        <fullName evidence="9">N-Acetyl-D-glucosamine ABC transport system, permease protein 1</fullName>
    </submittedName>
</protein>
<dbReference type="PANTHER" id="PTHR30193">
    <property type="entry name" value="ABC TRANSPORTER PERMEASE PROTEIN"/>
    <property type="match status" value="1"/>
</dbReference>
<keyword evidence="4 7" id="KW-0812">Transmembrane</keyword>
<dbReference type="PROSITE" id="PS50928">
    <property type="entry name" value="ABC_TM1"/>
    <property type="match status" value="1"/>
</dbReference>
<keyword evidence="2 7" id="KW-0813">Transport</keyword>
<keyword evidence="3" id="KW-1003">Cell membrane</keyword>
<evidence type="ECO:0000256" key="5">
    <source>
        <dbReference type="ARBA" id="ARBA00022989"/>
    </source>
</evidence>
<dbReference type="Proteomes" id="UP000262583">
    <property type="component" value="Chromosome"/>
</dbReference>
<dbReference type="EMBL" id="CP030759">
    <property type="protein sequence ID" value="AXA36956.1"/>
    <property type="molecule type" value="Genomic_DNA"/>
</dbReference>
<dbReference type="InterPro" id="IPR000515">
    <property type="entry name" value="MetI-like"/>
</dbReference>
<evidence type="ECO:0000256" key="2">
    <source>
        <dbReference type="ARBA" id="ARBA00022448"/>
    </source>
</evidence>